<keyword evidence="7" id="KW-1185">Reference proteome</keyword>
<accession>A0AAD2GXP2</accession>
<feature type="domain" description="HTH CENPB-type" evidence="5">
    <location>
        <begin position="83"/>
        <end position="148"/>
    </location>
</feature>
<dbReference type="InterPro" id="IPR004875">
    <property type="entry name" value="DDE_SF_endonuclease_dom"/>
</dbReference>
<feature type="region of interest" description="Disordered" evidence="4">
    <location>
        <begin position="479"/>
        <end position="531"/>
    </location>
</feature>
<organism evidence="6 7">
    <name type="scientific">Mycena citricolor</name>
    <dbReference type="NCBI Taxonomy" id="2018698"/>
    <lineage>
        <taxon>Eukaryota</taxon>
        <taxon>Fungi</taxon>
        <taxon>Dikarya</taxon>
        <taxon>Basidiomycota</taxon>
        <taxon>Agaricomycotina</taxon>
        <taxon>Agaricomycetes</taxon>
        <taxon>Agaricomycetidae</taxon>
        <taxon>Agaricales</taxon>
        <taxon>Marasmiineae</taxon>
        <taxon>Mycenaceae</taxon>
        <taxon>Mycena</taxon>
    </lineage>
</organism>
<evidence type="ECO:0000256" key="1">
    <source>
        <dbReference type="ARBA" id="ARBA00004123"/>
    </source>
</evidence>
<dbReference type="InterPro" id="IPR050863">
    <property type="entry name" value="CenT-Element_Derived"/>
</dbReference>
<keyword evidence="3" id="KW-0539">Nucleus</keyword>
<dbReference type="Pfam" id="PF03184">
    <property type="entry name" value="DDE_1"/>
    <property type="match status" value="1"/>
</dbReference>
<dbReference type="PANTHER" id="PTHR19303:SF74">
    <property type="entry name" value="POGO TRANSPOSABLE ELEMENT WITH KRAB DOMAIN"/>
    <property type="match status" value="1"/>
</dbReference>
<gene>
    <name evidence="6" type="ORF">MYCIT1_LOCUS7148</name>
</gene>
<keyword evidence="2" id="KW-0238">DNA-binding</keyword>
<dbReference type="Pfam" id="PF05225">
    <property type="entry name" value="HTH_psq"/>
    <property type="match status" value="1"/>
</dbReference>
<sequence>MPDEISNCSDDIEELDDDTLTAILGDFDKITDAELQGIPLLERQNLAIAAVQQGVSQRKACTFYRVNRGTVANRMRGLQNRVQAHAKERAVSDAEETVFVDFIKVLGYRGIPLTMDMITVYASQIAGKELGKTWSKRFKARHKELRVKIATPLEECRAKSLVKPVVHSYFAMLREVINKYQIKPANIYNMDEKGIQLGVAGRIAFVVDRDQKNVQAIASGNRELVTILECICADGTVLNPAVVFQGLRRDNRWGQNNPCNASISLSPNGWTDQELGSLWLRKDFHPQTKQRLNNSDEYRLLILDGHNSHCTYDFVIFARDHRIIVVCLPSHTTHALQPCDVGVFGPLAKKWKAQVLSESVHARVIDKYNFLQNYSEARDLAFKKQTICNAFRKCGIHPLNEDAIPIELFAPAENYTSQEAQPVKVTLPRLLVPVEPEHLKPAAEIACSHSDTVDPAPDAASHLHDTVDRTLDSSRTLPAISGSPCQTENTSAVSAASSDTVADPPVTNERSARYKIGLPSPLPANASRDQWKERNEELRGLLEQAGHELEKNHAQLILMQSENERVRQQLFNKKSKPKRAYNTGASRLMTGDEMTAALLLDEQKKKMLAMHAELKKRLAAMKKSAAQAQKAAKETEKAAKKAEKAAQRLEAAALRGVGRARGRGRGRGRGGGRGHGRGGGHRHGHGHGQGSAPHGVRSHSGSEDMESETDSDGDSDHESIALPDSEDEPESEEEYNTEVARVLDKVEEEEEEEDGEISIVCINGHRWYERKELQLMVVWEDEDVTWEPLRTVDDCTAMDEYLQRHGLEDPLELPKRKNLIKKGLTASNEREKS</sequence>
<evidence type="ECO:0000256" key="2">
    <source>
        <dbReference type="ARBA" id="ARBA00023125"/>
    </source>
</evidence>
<feature type="region of interest" description="Disordered" evidence="4">
    <location>
        <begin position="625"/>
        <end position="739"/>
    </location>
</feature>
<dbReference type="Proteomes" id="UP001295794">
    <property type="component" value="Unassembled WGS sequence"/>
</dbReference>
<feature type="compositionally biased region" description="Low complexity" evidence="4">
    <location>
        <begin position="648"/>
        <end position="657"/>
    </location>
</feature>
<feature type="compositionally biased region" description="Acidic residues" evidence="4">
    <location>
        <begin position="703"/>
        <end position="713"/>
    </location>
</feature>
<evidence type="ECO:0000313" key="6">
    <source>
        <dbReference type="EMBL" id="CAK5265843.1"/>
    </source>
</evidence>
<name>A0AAD2GXP2_9AGAR</name>
<dbReference type="EMBL" id="CAVNYO010000102">
    <property type="protein sequence ID" value="CAK5265843.1"/>
    <property type="molecule type" value="Genomic_DNA"/>
</dbReference>
<feature type="compositionally biased region" description="Basic and acidic residues" evidence="4">
    <location>
        <begin position="631"/>
        <end position="647"/>
    </location>
</feature>
<evidence type="ECO:0000256" key="3">
    <source>
        <dbReference type="ARBA" id="ARBA00023242"/>
    </source>
</evidence>
<feature type="compositionally biased region" description="Basic residues" evidence="4">
    <location>
        <begin position="658"/>
        <end position="686"/>
    </location>
</feature>
<comment type="subcellular location">
    <subcellularLocation>
        <location evidence="1">Nucleus</location>
    </subcellularLocation>
</comment>
<dbReference type="InterPro" id="IPR007889">
    <property type="entry name" value="HTH_Psq"/>
</dbReference>
<dbReference type="GO" id="GO:0005634">
    <property type="term" value="C:nucleus"/>
    <property type="evidence" value="ECO:0007669"/>
    <property type="project" value="UniProtKB-SubCell"/>
</dbReference>
<dbReference type="PROSITE" id="PS51253">
    <property type="entry name" value="HTH_CENPB"/>
    <property type="match status" value="1"/>
</dbReference>
<dbReference type="InterPro" id="IPR006600">
    <property type="entry name" value="HTH_CenpB_DNA-bd_dom"/>
</dbReference>
<evidence type="ECO:0000313" key="7">
    <source>
        <dbReference type="Proteomes" id="UP001295794"/>
    </source>
</evidence>
<evidence type="ECO:0000259" key="5">
    <source>
        <dbReference type="PROSITE" id="PS51253"/>
    </source>
</evidence>
<reference evidence="6" key="1">
    <citation type="submission" date="2023-11" db="EMBL/GenBank/DDBJ databases">
        <authorList>
            <person name="De Vega J J."/>
            <person name="De Vega J J."/>
        </authorList>
    </citation>
    <scope>NUCLEOTIDE SEQUENCE</scope>
</reference>
<feature type="compositionally biased region" description="Acidic residues" evidence="4">
    <location>
        <begin position="724"/>
        <end position="736"/>
    </location>
</feature>
<dbReference type="GO" id="GO:0003677">
    <property type="term" value="F:DNA binding"/>
    <property type="evidence" value="ECO:0007669"/>
    <property type="project" value="UniProtKB-KW"/>
</dbReference>
<feature type="compositionally biased region" description="Low complexity" evidence="4">
    <location>
        <begin position="490"/>
        <end position="503"/>
    </location>
</feature>
<comment type="caution">
    <text evidence="6">The sequence shown here is derived from an EMBL/GenBank/DDBJ whole genome shotgun (WGS) entry which is preliminary data.</text>
</comment>
<dbReference type="PANTHER" id="PTHR19303">
    <property type="entry name" value="TRANSPOSON"/>
    <property type="match status" value="1"/>
</dbReference>
<proteinExistence type="predicted"/>
<evidence type="ECO:0000256" key="4">
    <source>
        <dbReference type="SAM" id="MobiDB-lite"/>
    </source>
</evidence>
<protein>
    <recommendedName>
        <fullName evidence="5">HTH CENPB-type domain-containing protein</fullName>
    </recommendedName>
</protein>
<dbReference type="AlphaFoldDB" id="A0AAD2GXP2"/>